<dbReference type="EMBL" id="FODE01000003">
    <property type="protein sequence ID" value="SEN26790.1"/>
    <property type="molecule type" value="Genomic_DNA"/>
</dbReference>
<evidence type="ECO:0000313" key="1">
    <source>
        <dbReference type="EMBL" id="SEN26790.1"/>
    </source>
</evidence>
<sequence>MANCIRLHRGLSDPIRPAFRPTDQASVIFGIRNLFVRDHELAEGFPKSGRGVYLTTRLTFCRSTAASKKPATMLSRAFVWWGAVDQPSAIASTEIDTSTSSETAGANAPRLKSLRSRVVVTSKPSHGLFSIG</sequence>
<organism evidence="1 2">
    <name type="scientific">Paracoccus alcaliphilus</name>
    <dbReference type="NCBI Taxonomy" id="34002"/>
    <lineage>
        <taxon>Bacteria</taxon>
        <taxon>Pseudomonadati</taxon>
        <taxon>Pseudomonadota</taxon>
        <taxon>Alphaproteobacteria</taxon>
        <taxon>Rhodobacterales</taxon>
        <taxon>Paracoccaceae</taxon>
        <taxon>Paracoccus</taxon>
    </lineage>
</organism>
<evidence type="ECO:0000313" key="2">
    <source>
        <dbReference type="Proteomes" id="UP000199054"/>
    </source>
</evidence>
<keyword evidence="2" id="KW-1185">Reference proteome</keyword>
<protein>
    <submittedName>
        <fullName evidence="1">Uncharacterized protein</fullName>
    </submittedName>
</protein>
<dbReference type="STRING" id="34002.SAMN04489859_1003159"/>
<proteinExistence type="predicted"/>
<accession>A0A1H8F5C8</accession>
<reference evidence="1 2" key="1">
    <citation type="submission" date="2016-10" db="EMBL/GenBank/DDBJ databases">
        <authorList>
            <person name="de Groot N.N."/>
        </authorList>
    </citation>
    <scope>NUCLEOTIDE SEQUENCE [LARGE SCALE GENOMIC DNA]</scope>
    <source>
        <strain evidence="1 2">DSM 8512</strain>
    </source>
</reference>
<dbReference type="AlphaFoldDB" id="A0A1H8F5C8"/>
<gene>
    <name evidence="1" type="ORF">SAMN04489859_1003159</name>
</gene>
<name>A0A1H8F5C8_9RHOB</name>
<dbReference type="Proteomes" id="UP000199054">
    <property type="component" value="Unassembled WGS sequence"/>
</dbReference>